<comment type="caution">
    <text evidence="2">The sequence shown here is derived from an EMBL/GenBank/DDBJ whole genome shotgun (WGS) entry which is preliminary data.</text>
</comment>
<evidence type="ECO:0000256" key="1">
    <source>
        <dbReference type="SAM" id="MobiDB-lite"/>
    </source>
</evidence>
<feature type="compositionally biased region" description="Basic and acidic residues" evidence="1">
    <location>
        <begin position="422"/>
        <end position="432"/>
    </location>
</feature>
<feature type="region of interest" description="Disordered" evidence="1">
    <location>
        <begin position="382"/>
        <end position="432"/>
    </location>
</feature>
<feature type="compositionally biased region" description="Low complexity" evidence="1">
    <location>
        <begin position="294"/>
        <end position="304"/>
    </location>
</feature>
<dbReference type="Proteomes" id="UP001357485">
    <property type="component" value="Unassembled WGS sequence"/>
</dbReference>
<sequence length="468" mass="51279">MARIHEDSDEELPDLDDIIKQHLQRPLLSLQQTATTVQEPTTRSIRSPVKKQPVSQSRTPVRTSARNSSLAVTQDAASACLIPKVSSSETRVRRRRVLKPWQALAENSLLLPIPKDTSRRVEREKELEFGAQKANETSQTAQPCVDLPGNSTPERPSRVPKHDTYSKAGPQEPIVAKPTPVRRAKTAVQHGFPPSCPSGVTEDSDEDVTLWCGSEGASPDDSDAEDGHAVEGILKGKPRTRSPRKAKPFAGKTDESLDALEEIAKQFADIDLAPEPSKLLNREQPKQLQRLETSLPASSLPSSSSEKENDNRAILRFSPPLPSQRSPRKVAPDARPVTPPPASPSKSRLTSPSKKKQRIPTPPHRPSLDAFWSAEVINDWNDQYSPRKILQSPRKPRVPLKDGNDDAAFPSPSASPRKSSPAKKDRNAMEAKKQFELQKHQLASSFLNELDQVITNGAIAALAASTGG</sequence>
<reference evidence="2 3" key="1">
    <citation type="submission" date="2023-08" db="EMBL/GenBank/DDBJ databases">
        <title>Black Yeasts Isolated from many extreme environments.</title>
        <authorList>
            <person name="Coleine C."/>
            <person name="Stajich J.E."/>
            <person name="Selbmann L."/>
        </authorList>
    </citation>
    <scope>NUCLEOTIDE SEQUENCE [LARGE SCALE GENOMIC DNA]</scope>
    <source>
        <strain evidence="2 3">CCFEE 536</strain>
    </source>
</reference>
<feature type="compositionally biased region" description="Basic and acidic residues" evidence="1">
    <location>
        <begin position="117"/>
        <end position="128"/>
    </location>
</feature>
<feature type="region of interest" description="Disordered" evidence="1">
    <location>
        <begin position="29"/>
        <end position="76"/>
    </location>
</feature>
<gene>
    <name evidence="2" type="ORF">LTR16_002095</name>
</gene>
<dbReference type="EMBL" id="JAVRRA010000148">
    <property type="protein sequence ID" value="KAK5291723.1"/>
    <property type="molecule type" value="Genomic_DNA"/>
</dbReference>
<evidence type="ECO:0000313" key="2">
    <source>
        <dbReference type="EMBL" id="KAK5291723.1"/>
    </source>
</evidence>
<organism evidence="2 3">
    <name type="scientific">Cryomyces antarcticus</name>
    <dbReference type="NCBI Taxonomy" id="329879"/>
    <lineage>
        <taxon>Eukaryota</taxon>
        <taxon>Fungi</taxon>
        <taxon>Dikarya</taxon>
        <taxon>Ascomycota</taxon>
        <taxon>Pezizomycotina</taxon>
        <taxon>Dothideomycetes</taxon>
        <taxon>Dothideomycetes incertae sedis</taxon>
        <taxon>Cryomyces</taxon>
    </lineage>
</organism>
<name>A0ABR0M7T7_9PEZI</name>
<feature type="compositionally biased region" description="Polar residues" evidence="1">
    <location>
        <begin position="53"/>
        <end position="76"/>
    </location>
</feature>
<feature type="compositionally biased region" description="Basic and acidic residues" evidence="1">
    <location>
        <begin position="155"/>
        <end position="165"/>
    </location>
</feature>
<feature type="compositionally biased region" description="Basic residues" evidence="1">
    <location>
        <begin position="236"/>
        <end position="247"/>
    </location>
</feature>
<evidence type="ECO:0000313" key="3">
    <source>
        <dbReference type="Proteomes" id="UP001357485"/>
    </source>
</evidence>
<keyword evidence="3" id="KW-1185">Reference proteome</keyword>
<feature type="compositionally biased region" description="Low complexity" evidence="1">
    <location>
        <begin position="407"/>
        <end position="419"/>
    </location>
</feature>
<accession>A0ABR0M7T7</accession>
<protein>
    <submittedName>
        <fullName evidence="2">Uncharacterized protein</fullName>
    </submittedName>
</protein>
<feature type="region of interest" description="Disordered" evidence="1">
    <location>
        <begin position="117"/>
        <end position="256"/>
    </location>
</feature>
<feature type="compositionally biased region" description="Polar residues" evidence="1">
    <location>
        <begin position="29"/>
        <end position="45"/>
    </location>
</feature>
<feature type="non-terminal residue" evidence="2">
    <location>
        <position position="468"/>
    </location>
</feature>
<proteinExistence type="predicted"/>
<feature type="region of interest" description="Disordered" evidence="1">
    <location>
        <begin position="269"/>
        <end position="370"/>
    </location>
</feature>